<evidence type="ECO:0000313" key="1">
    <source>
        <dbReference type="EMBL" id="GHB24642.1"/>
    </source>
</evidence>
<evidence type="ECO:0000313" key="2">
    <source>
        <dbReference type="Proteomes" id="UP000642809"/>
    </source>
</evidence>
<protein>
    <submittedName>
        <fullName evidence="1">Uncharacterized protein</fullName>
    </submittedName>
</protein>
<comment type="caution">
    <text evidence="1">The sequence shown here is derived from an EMBL/GenBank/DDBJ whole genome shotgun (WGS) entry which is preliminary data.</text>
</comment>
<reference evidence="1" key="2">
    <citation type="submission" date="2020-09" db="EMBL/GenBank/DDBJ databases">
        <authorList>
            <person name="Sun Q."/>
            <person name="Kim S."/>
        </authorList>
    </citation>
    <scope>NUCLEOTIDE SEQUENCE</scope>
    <source>
        <strain evidence="1">KCTC 23224</strain>
    </source>
</reference>
<dbReference type="AlphaFoldDB" id="A0A8J3CVG1"/>
<gene>
    <name evidence="1" type="ORF">GCM10008106_01720</name>
</gene>
<dbReference type="Proteomes" id="UP000642809">
    <property type="component" value="Unassembled WGS sequence"/>
</dbReference>
<dbReference type="EMBL" id="BMYF01000001">
    <property type="protein sequence ID" value="GHB24642.1"/>
    <property type="molecule type" value="Genomic_DNA"/>
</dbReference>
<proteinExistence type="predicted"/>
<keyword evidence="2" id="KW-1185">Reference proteome</keyword>
<sequence length="218" mass="24943">MGSITRKARKFIFILTFFLGFQLSSYAQFVGEIFSSRGYTSHEFWGQLAFSDSSRFSFFSYNIFRIGHSPDFQNQLFNYSAIDYALNENFGLALGGFVTQEGFSPVAAVSFTKVTDTWLVSLFPSVELRSSANMDIFGFIQFRPKLTDKLKLFTQVIANSNFNFRTHNFSEQAARVGLDYRTFQFGFGLDTSQFTAEESGIRQTSWSQAFGLFVRKEF</sequence>
<accession>A0A8J3CVG1</accession>
<reference evidence="1" key="1">
    <citation type="journal article" date="2014" name="Int. J. Syst. Evol. Microbiol.">
        <title>Complete genome sequence of Corynebacterium casei LMG S-19264T (=DSM 44701T), isolated from a smear-ripened cheese.</title>
        <authorList>
            <consortium name="US DOE Joint Genome Institute (JGI-PGF)"/>
            <person name="Walter F."/>
            <person name="Albersmeier A."/>
            <person name="Kalinowski J."/>
            <person name="Ruckert C."/>
        </authorList>
    </citation>
    <scope>NUCLEOTIDE SEQUENCE</scope>
    <source>
        <strain evidence="1">KCTC 23224</strain>
    </source>
</reference>
<name>A0A8J3CVG1_9BACT</name>
<organism evidence="1 2">
    <name type="scientific">Mongoliitalea lutea</name>
    <dbReference type="NCBI Taxonomy" id="849756"/>
    <lineage>
        <taxon>Bacteria</taxon>
        <taxon>Pseudomonadati</taxon>
        <taxon>Bacteroidota</taxon>
        <taxon>Cytophagia</taxon>
        <taxon>Cytophagales</taxon>
        <taxon>Cyclobacteriaceae</taxon>
        <taxon>Mongoliitalea</taxon>
    </lineage>
</organism>
<dbReference type="RefSeq" id="WP_189578454.1">
    <property type="nucleotide sequence ID" value="NZ_BMYF01000001.1"/>
</dbReference>